<evidence type="ECO:0000313" key="3">
    <source>
        <dbReference type="Proteomes" id="UP000198716"/>
    </source>
</evidence>
<keyword evidence="3" id="KW-1185">Reference proteome</keyword>
<accession>A0A1I1YN94</accession>
<organism evidence="2 3">
    <name type="scientific">Actinopolyspora alba</name>
    <dbReference type="NCBI Taxonomy" id="673379"/>
    <lineage>
        <taxon>Bacteria</taxon>
        <taxon>Bacillati</taxon>
        <taxon>Actinomycetota</taxon>
        <taxon>Actinomycetes</taxon>
        <taxon>Actinopolysporales</taxon>
        <taxon>Actinopolysporaceae</taxon>
        <taxon>Actinopolyspora</taxon>
        <taxon>Actinopolyspora alba group</taxon>
    </lineage>
</organism>
<dbReference type="InterPro" id="IPR007278">
    <property type="entry name" value="DUF397"/>
</dbReference>
<protein>
    <recommendedName>
        <fullName evidence="1">DUF397 domain-containing protein</fullName>
    </recommendedName>
</protein>
<name>A0A1I1YN94_9ACTN</name>
<proteinExistence type="predicted"/>
<reference evidence="3" key="1">
    <citation type="submission" date="2016-10" db="EMBL/GenBank/DDBJ databases">
        <authorList>
            <person name="Varghese N."/>
            <person name="Submissions S."/>
        </authorList>
    </citation>
    <scope>NUCLEOTIDE SEQUENCE [LARGE SCALE GENOMIC DNA]</scope>
    <source>
        <strain evidence="3">DSM 45004</strain>
    </source>
</reference>
<feature type="domain" description="DUF397" evidence="1">
    <location>
        <begin position="47"/>
        <end position="96"/>
    </location>
</feature>
<evidence type="ECO:0000313" key="2">
    <source>
        <dbReference type="EMBL" id="SFE19633.1"/>
    </source>
</evidence>
<sequence>MVLVNSGSASCAAFRFGESCGALPLLNPSPRDVVASMNAMEPSTRYWRRSSYSGGNGNCVEVTTLSGAIAVRDSKAPNAGVLVVDRHRCAEFLASLSRSVQ</sequence>
<evidence type="ECO:0000259" key="1">
    <source>
        <dbReference type="Pfam" id="PF04149"/>
    </source>
</evidence>
<dbReference type="AlphaFoldDB" id="A0A1I1YN94"/>
<gene>
    <name evidence="2" type="ORF">SAMN04487819_10960</name>
</gene>
<dbReference type="EMBL" id="FOMZ01000009">
    <property type="protein sequence ID" value="SFE19633.1"/>
    <property type="molecule type" value="Genomic_DNA"/>
</dbReference>
<dbReference type="Proteomes" id="UP000198716">
    <property type="component" value="Unassembled WGS sequence"/>
</dbReference>
<dbReference type="Pfam" id="PF04149">
    <property type="entry name" value="DUF397"/>
    <property type="match status" value="1"/>
</dbReference>